<dbReference type="InterPro" id="IPR018511">
    <property type="entry name" value="Hemolysin-typ_Ca-bd_CS"/>
</dbReference>
<dbReference type="GO" id="GO:0005576">
    <property type="term" value="C:extracellular region"/>
    <property type="evidence" value="ECO:0007669"/>
    <property type="project" value="UniProtKB-SubCell"/>
</dbReference>
<protein>
    <recommendedName>
        <fullName evidence="4">Hedgehog/Intein (Hint) domain-containing protein</fullName>
    </recommendedName>
</protein>
<gene>
    <name evidence="5" type="ORF">GCM10010873_27760</name>
</gene>
<feature type="compositionally biased region" description="Acidic residues" evidence="3">
    <location>
        <begin position="253"/>
        <end position="264"/>
    </location>
</feature>
<dbReference type="RefSeq" id="WP_284325972.1">
    <property type="nucleotide sequence ID" value="NZ_BSPP01000010.1"/>
</dbReference>
<reference evidence="5 6" key="1">
    <citation type="journal article" date="2014" name="Int. J. Syst. Evol. Microbiol.">
        <title>Complete genome sequence of Corynebacterium casei LMG S-19264T (=DSM 44701T), isolated from a smear-ripened cheese.</title>
        <authorList>
            <consortium name="US DOE Joint Genome Institute (JGI-PGF)"/>
            <person name="Walter F."/>
            <person name="Albersmeier A."/>
            <person name="Kalinowski J."/>
            <person name="Ruckert C."/>
        </authorList>
    </citation>
    <scope>NUCLEOTIDE SEQUENCE [LARGE SCALE GENOMIC DNA]</scope>
    <source>
        <strain evidence="5 6">NBRC 111766</strain>
    </source>
</reference>
<feature type="region of interest" description="Disordered" evidence="3">
    <location>
        <begin position="835"/>
        <end position="863"/>
    </location>
</feature>
<dbReference type="Pfam" id="PF00353">
    <property type="entry name" value="HemolysinCabind"/>
    <property type="match status" value="14"/>
</dbReference>
<evidence type="ECO:0000256" key="1">
    <source>
        <dbReference type="ARBA" id="ARBA00004613"/>
    </source>
</evidence>
<dbReference type="GO" id="GO:0005509">
    <property type="term" value="F:calcium ion binding"/>
    <property type="evidence" value="ECO:0007669"/>
    <property type="project" value="InterPro"/>
</dbReference>
<feature type="region of interest" description="Disordered" evidence="3">
    <location>
        <begin position="694"/>
        <end position="722"/>
    </location>
</feature>
<comment type="caution">
    <text evidence="5">The sequence shown here is derived from an EMBL/GenBank/DDBJ whole genome shotgun (WGS) entry which is preliminary data.</text>
</comment>
<feature type="region of interest" description="Disordered" evidence="3">
    <location>
        <begin position="192"/>
        <end position="213"/>
    </location>
</feature>
<dbReference type="InterPro" id="IPR036844">
    <property type="entry name" value="Hint_dom_sf"/>
</dbReference>
<dbReference type="PANTHER" id="PTHR38340:SF1">
    <property type="entry name" value="S-LAYER PROTEIN"/>
    <property type="match status" value="1"/>
</dbReference>
<evidence type="ECO:0000256" key="3">
    <source>
        <dbReference type="SAM" id="MobiDB-lite"/>
    </source>
</evidence>
<evidence type="ECO:0000313" key="5">
    <source>
        <dbReference type="EMBL" id="GLS87802.1"/>
    </source>
</evidence>
<proteinExistence type="predicted"/>
<dbReference type="PROSITE" id="PS50817">
    <property type="entry name" value="INTEIN_N_TER"/>
    <property type="match status" value="1"/>
</dbReference>
<dbReference type="InterPro" id="IPR006141">
    <property type="entry name" value="Intein_N"/>
</dbReference>
<dbReference type="Proteomes" id="UP001157355">
    <property type="component" value="Unassembled WGS sequence"/>
</dbReference>
<feature type="compositionally biased region" description="Polar residues" evidence="3">
    <location>
        <begin position="200"/>
        <end position="211"/>
    </location>
</feature>
<dbReference type="GO" id="GO:0016539">
    <property type="term" value="P:intein-mediated protein splicing"/>
    <property type="evidence" value="ECO:0007669"/>
    <property type="project" value="InterPro"/>
</dbReference>
<dbReference type="InterPro" id="IPR001343">
    <property type="entry name" value="Hemolysn_Ca-bd"/>
</dbReference>
<feature type="domain" description="Hedgehog/Intein (Hint)" evidence="4">
    <location>
        <begin position="979"/>
        <end position="1123"/>
    </location>
</feature>
<evidence type="ECO:0000259" key="4">
    <source>
        <dbReference type="Pfam" id="PF13403"/>
    </source>
</evidence>
<dbReference type="InterPro" id="IPR011049">
    <property type="entry name" value="Serralysin-like_metalloprot_C"/>
</dbReference>
<dbReference type="EMBL" id="BSPP01000010">
    <property type="protein sequence ID" value="GLS87802.1"/>
    <property type="molecule type" value="Genomic_DNA"/>
</dbReference>
<dbReference type="InterPro" id="IPR028992">
    <property type="entry name" value="Hedgehog/Intein_dom"/>
</dbReference>
<feature type="region of interest" description="Disordered" evidence="3">
    <location>
        <begin position="553"/>
        <end position="581"/>
    </location>
</feature>
<comment type="subcellular location">
    <subcellularLocation>
        <location evidence="1">Secreted</location>
    </subcellularLocation>
</comment>
<dbReference type="Gene3D" id="2.150.10.10">
    <property type="entry name" value="Serralysin-like metalloprotease, C-terminal"/>
    <property type="match status" value="9"/>
</dbReference>
<dbReference type="AlphaFoldDB" id="A0AA37TUF9"/>
<keyword evidence="2" id="KW-0964">Secreted</keyword>
<name>A0AA37TUF9_9RHOB</name>
<evidence type="ECO:0000313" key="6">
    <source>
        <dbReference type="Proteomes" id="UP001157355"/>
    </source>
</evidence>
<dbReference type="SUPFAM" id="SSF51120">
    <property type="entry name" value="beta-Roll"/>
    <property type="match status" value="5"/>
</dbReference>
<sequence>MATTYYGIYLGTSTSQLDPTEGNSNNEGYAAFQNTTWGSSTAPLSANKVSITAGNFTGGADAASLETNNNVENATLSTNIGGTAYTLTYDGTAIYNATLNYADGTTATVTAVLVQTTDGRLFLMPESLAVSDGDTARYEAKPITSIVFGTATTFNNVNFGSDRTVTAFDDGFVDGTAGNDLINGSYTEQVANGSDRVDNSDGTSAANTNGDNIRAGAGNDTVFAALGNDTVSGGDGNDQLYGGVGDDTLQGDAGDDTLYGEDGNDSLGGDAGNDSLFGGIGNDSLYGGADNDVLAGDAGNDQLYGGDGNDVLSGGADSNLLFGGNGSDTFIGGLGNDTIDGGAGQDYVDYSASGAGVNVNLATNIVSGGDAGGDSLAGGVDGIIGSAFNDTLTGADGESTVVGDAYTSVIFGGAGNDLIDGRAGGDSLYGGNDNDTIYGSAGNDYVSGDAGNDSLFGGADNDQLLGGAGNDTLDGGVGNDVLQGGDGDDTFQLTGTFGNDTITGGEAGETNGDILDASAITANTTLNLTGAEAGTITDGTSTTSFTEVERFQLGSGNDTVTGGAGNDSVDGGAGNDSMSGGAGNDTLAGGLGTDALFGGIGNDQLFGGAGNDTLDGGVGNDVLQGGDGDDTFQLTGTFGNDTITGGEAGETNGDILDASAITANTTLNLTGAEAGTITDGTSTTSFTEVERFQLGSGNDTVTGGAGNDSVDGGAGNDSMSGGAGNDTLAGGLGTDALFGGIGNDQLFGGAGNDTLDGGVGNDVLQGGDGDDTFQLTGTFGNDTITGGEAGETNGDILDASAITANTTLNLTGAEAGTITDGTSTTSFTEVERFQLGSGNDTVTGGAGNDSVDGGAGNDSMSGGAGNDTLAGGLGTDALFGGIGTDQLFGGAGNDTLDGGVGADSLYGGDGQDTFFVTAGDVVDGGADYDVIDLSGYGFRNTNIIYDPMNPQSGTVQFLDGTGAVTGSMNFSNIEKVIACFTPGTMVLTDHGKIAVEDLRIGDRILTRDNSFQPIRWVGRRDLSAAELAVSPQFNPVQIAAGALGAGLPERDMRVSPQHRMLISNARAELFFGEHEVLVAATNLVGTPGITRVKPGQVSYIHFMFDIHQVICADGAWSESFQPGAHSLAGLHAAQRDEVLALFPELTDGGRYPAARMTLKAKEARILMAA</sequence>
<accession>A0AA37TUF9</accession>
<dbReference type="Gene3D" id="2.170.16.10">
    <property type="entry name" value="Hedgehog/Intein (Hint) domain"/>
    <property type="match status" value="1"/>
</dbReference>
<dbReference type="SUPFAM" id="SSF51294">
    <property type="entry name" value="Hedgehog/intein (Hint) domain"/>
    <property type="match status" value="1"/>
</dbReference>
<dbReference type="PANTHER" id="PTHR38340">
    <property type="entry name" value="S-LAYER PROTEIN"/>
    <property type="match status" value="1"/>
</dbReference>
<dbReference type="PRINTS" id="PR00313">
    <property type="entry name" value="CABNDNGRPT"/>
</dbReference>
<organism evidence="5 6">
    <name type="scientific">Cypionkella aquatica</name>
    <dbReference type="NCBI Taxonomy" id="1756042"/>
    <lineage>
        <taxon>Bacteria</taxon>
        <taxon>Pseudomonadati</taxon>
        <taxon>Pseudomonadota</taxon>
        <taxon>Alphaproteobacteria</taxon>
        <taxon>Rhodobacterales</taxon>
        <taxon>Paracoccaceae</taxon>
        <taxon>Cypionkella</taxon>
    </lineage>
</organism>
<evidence type="ECO:0000256" key="2">
    <source>
        <dbReference type="ARBA" id="ARBA00022525"/>
    </source>
</evidence>
<keyword evidence="6" id="KW-1185">Reference proteome</keyword>
<dbReference type="Pfam" id="PF13403">
    <property type="entry name" value="Hint_2"/>
    <property type="match status" value="1"/>
</dbReference>
<feature type="region of interest" description="Disordered" evidence="3">
    <location>
        <begin position="236"/>
        <end position="267"/>
    </location>
</feature>
<dbReference type="InterPro" id="IPR050557">
    <property type="entry name" value="RTX_toxin/Mannuronan_C5-epim"/>
</dbReference>
<dbReference type="PROSITE" id="PS00330">
    <property type="entry name" value="HEMOLYSIN_CALCIUM"/>
    <property type="match status" value="12"/>
</dbReference>